<reference evidence="1 2" key="1">
    <citation type="journal article" date="2016" name="Stand. Genomic Sci.">
        <title>Complete genome sequence of the Antarctic Halorubrum lacusprofundi type strain ACAM 34.</title>
        <authorList>
            <person name="Anderson I.J."/>
            <person name="DasSarma P."/>
            <person name="Lucas S."/>
            <person name="Copeland A."/>
            <person name="Lapidus A."/>
            <person name="Del Rio T.G."/>
            <person name="Tice H."/>
            <person name="Dalin E."/>
            <person name="Bruce D.C."/>
            <person name="Goodwin L."/>
            <person name="Pitluck S."/>
            <person name="Sims D."/>
            <person name="Brettin T.S."/>
            <person name="Detter J.C."/>
            <person name="Han C.S."/>
            <person name="Larimer F."/>
            <person name="Hauser L."/>
            <person name="Land M."/>
            <person name="Ivanova N."/>
            <person name="Richardson P."/>
            <person name="Cavicchioli R."/>
            <person name="DasSarma S."/>
            <person name="Woese C.R."/>
            <person name="Kyrpides N.C."/>
        </authorList>
    </citation>
    <scope>NUCLEOTIDE SEQUENCE [LARGE SCALE GENOMIC DNA]</scope>
    <source>
        <strain evidence="2">ATCC 49239 / DSM 5036 / JCM 8891 / ACAM 34</strain>
    </source>
</reference>
<name>B9LPS8_HALLT</name>
<gene>
    <name evidence="1" type="ordered locus">Hlac_1787</name>
</gene>
<accession>B9LPS8</accession>
<sequence>MNPRDAVSALVGSKIRVALLAVLVLGGAIGGGFAAGALGVPSVAAIDNTFGDVTNETTAIETDLVVSNPNPAGSGSTTSR</sequence>
<dbReference type="Gene3D" id="2.60.40.10">
    <property type="entry name" value="Immunoglobulins"/>
    <property type="match status" value="1"/>
</dbReference>
<dbReference type="eggNOG" id="arCOG03787">
    <property type="taxonomic scope" value="Archaea"/>
</dbReference>
<dbReference type="Proteomes" id="UP000000740">
    <property type="component" value="Chromosome 1"/>
</dbReference>
<dbReference type="EMBL" id="CP001365">
    <property type="protein sequence ID" value="ACM57366.1"/>
    <property type="molecule type" value="Genomic_DNA"/>
</dbReference>
<keyword evidence="2" id="KW-1185">Reference proteome</keyword>
<proteinExistence type="predicted"/>
<evidence type="ECO:0000313" key="1">
    <source>
        <dbReference type="EMBL" id="ACM57366.1"/>
    </source>
</evidence>
<organism evidence="1 2">
    <name type="scientific">Halorubrum lacusprofundi (strain ATCC 49239 / DSM 5036 / JCM 8891 / ACAM 34)</name>
    <dbReference type="NCBI Taxonomy" id="416348"/>
    <lineage>
        <taxon>Archaea</taxon>
        <taxon>Methanobacteriati</taxon>
        <taxon>Methanobacteriota</taxon>
        <taxon>Stenosarchaea group</taxon>
        <taxon>Halobacteria</taxon>
        <taxon>Halobacteriales</taxon>
        <taxon>Haloferacaceae</taxon>
        <taxon>Halorubrum</taxon>
    </lineage>
</organism>
<dbReference type="KEGG" id="hla:Hlac_1787"/>
<dbReference type="InterPro" id="IPR013783">
    <property type="entry name" value="Ig-like_fold"/>
</dbReference>
<protein>
    <submittedName>
        <fullName evidence="1">Uncharacterized protein</fullName>
    </submittedName>
</protein>
<dbReference type="HOGENOM" id="CLU_2581282_0_0_2"/>
<dbReference type="AlphaFoldDB" id="B9LPS8"/>
<evidence type="ECO:0000313" key="2">
    <source>
        <dbReference type="Proteomes" id="UP000000740"/>
    </source>
</evidence>